<dbReference type="Pfam" id="PF13912">
    <property type="entry name" value="zf-C2H2_6"/>
    <property type="match status" value="1"/>
</dbReference>
<keyword evidence="4" id="KW-1185">Reference proteome</keyword>
<organism evidence="3 4">
    <name type="scientific">Orchesella cincta</name>
    <name type="common">Springtail</name>
    <name type="synonym">Podura cincta</name>
    <dbReference type="NCBI Taxonomy" id="48709"/>
    <lineage>
        <taxon>Eukaryota</taxon>
        <taxon>Metazoa</taxon>
        <taxon>Ecdysozoa</taxon>
        <taxon>Arthropoda</taxon>
        <taxon>Hexapoda</taxon>
        <taxon>Collembola</taxon>
        <taxon>Entomobryomorpha</taxon>
        <taxon>Entomobryoidea</taxon>
        <taxon>Orchesellidae</taxon>
        <taxon>Orchesellinae</taxon>
        <taxon>Orchesella</taxon>
    </lineage>
</organism>
<gene>
    <name evidence="3" type="ORF">Ocin01_19838</name>
</gene>
<dbReference type="SMART" id="SM00355">
    <property type="entry name" value="ZnF_C2H2"/>
    <property type="match status" value="3"/>
</dbReference>
<keyword evidence="1" id="KW-0863">Zinc-finger</keyword>
<name>A0A1D2M1K5_ORCCI</name>
<dbReference type="InterPro" id="IPR036236">
    <property type="entry name" value="Znf_C2H2_sf"/>
</dbReference>
<dbReference type="Proteomes" id="UP000094527">
    <property type="component" value="Unassembled WGS sequence"/>
</dbReference>
<evidence type="ECO:0000313" key="3">
    <source>
        <dbReference type="EMBL" id="ODM86844.1"/>
    </source>
</evidence>
<dbReference type="OrthoDB" id="6077919at2759"/>
<dbReference type="PROSITE" id="PS00028">
    <property type="entry name" value="ZINC_FINGER_C2H2_1"/>
    <property type="match status" value="2"/>
</dbReference>
<dbReference type="InterPro" id="IPR013087">
    <property type="entry name" value="Znf_C2H2_type"/>
</dbReference>
<dbReference type="Gene3D" id="3.30.160.60">
    <property type="entry name" value="Classic Zinc Finger"/>
    <property type="match status" value="2"/>
</dbReference>
<proteinExistence type="predicted"/>
<feature type="domain" description="C2H2-type" evidence="2">
    <location>
        <begin position="16"/>
        <end position="44"/>
    </location>
</feature>
<feature type="domain" description="C2H2-type" evidence="2">
    <location>
        <begin position="44"/>
        <end position="72"/>
    </location>
</feature>
<evidence type="ECO:0000259" key="2">
    <source>
        <dbReference type="PROSITE" id="PS50157"/>
    </source>
</evidence>
<accession>A0A1D2M1K5</accession>
<keyword evidence="1" id="KW-0479">Metal-binding</keyword>
<dbReference type="GO" id="GO:0008270">
    <property type="term" value="F:zinc ion binding"/>
    <property type="evidence" value="ECO:0007669"/>
    <property type="project" value="UniProtKB-KW"/>
</dbReference>
<dbReference type="STRING" id="48709.A0A1D2M1K5"/>
<dbReference type="AlphaFoldDB" id="A0A1D2M1K5"/>
<dbReference type="EMBL" id="LJIJ01007003">
    <property type="protein sequence ID" value="ODM86844.1"/>
    <property type="molecule type" value="Genomic_DNA"/>
</dbReference>
<dbReference type="Pfam" id="PF00096">
    <property type="entry name" value="zf-C2H2"/>
    <property type="match status" value="2"/>
</dbReference>
<protein>
    <submittedName>
        <fullName evidence="3">Hypermethylated in cancer 2 protein</fullName>
    </submittedName>
</protein>
<sequence>MSPVMSVKFTRNERRFSCSECNVVYKSKQQLNHHMKAVHNPETHICHICDNIFTTAKYLNQHVTRTHSTPGAEESWNKCPKCGMRFCQKYLLKNHLLHSSCRLGKRKETQ</sequence>
<keyword evidence="1" id="KW-0862">Zinc</keyword>
<evidence type="ECO:0000313" key="4">
    <source>
        <dbReference type="Proteomes" id="UP000094527"/>
    </source>
</evidence>
<evidence type="ECO:0000256" key="1">
    <source>
        <dbReference type="PROSITE-ProRule" id="PRU00042"/>
    </source>
</evidence>
<reference evidence="3 4" key="1">
    <citation type="journal article" date="2016" name="Genome Biol. Evol.">
        <title>Gene Family Evolution Reflects Adaptation to Soil Environmental Stressors in the Genome of the Collembolan Orchesella cincta.</title>
        <authorList>
            <person name="Faddeeva-Vakhrusheva A."/>
            <person name="Derks M.F."/>
            <person name="Anvar S.Y."/>
            <person name="Agamennone V."/>
            <person name="Suring W."/>
            <person name="Smit S."/>
            <person name="van Straalen N.M."/>
            <person name="Roelofs D."/>
        </authorList>
    </citation>
    <scope>NUCLEOTIDE SEQUENCE [LARGE SCALE GENOMIC DNA]</scope>
    <source>
        <tissue evidence="3">Mixed pool</tissue>
    </source>
</reference>
<dbReference type="PROSITE" id="PS50157">
    <property type="entry name" value="ZINC_FINGER_C2H2_2"/>
    <property type="match status" value="2"/>
</dbReference>
<dbReference type="SUPFAM" id="SSF57667">
    <property type="entry name" value="beta-beta-alpha zinc fingers"/>
    <property type="match status" value="1"/>
</dbReference>
<comment type="caution">
    <text evidence="3">The sequence shown here is derived from an EMBL/GenBank/DDBJ whole genome shotgun (WGS) entry which is preliminary data.</text>
</comment>